<sequence>MITLNTGDTFELLESIDKQSINSNKLTEFVDREDLKLYKYIYKHRLYFKKKIFYYLGLTLTQIIGEEKRRLSKIDNSCNQIEFMQENVHKVNFQIEKLRNRLYASKKESSTIINPEEAFITTETKILTIFLGKEVYFDDFYEKMFFMRHFKRHKNLFKSGEDKEFIIQDLFDKLKKKIDTKEDRDKLNKTLIDLGDKILLYFYFLSPFLTEATKIFVFEKVPIDQKNIVLDSLPREEAALRTAEVLLRETPKNKILFLNSVIIKDKLSVYYHLSQISMGDPLKLRKNFLETLDILKILPIDKNLSLLILIGWTKAFIYHKDLEEGIKLYKNLIKIVGKREEKESNWIVSVWDYKKGKKEKHDVIEDMTILSEFYNSVIEYKKSGHLNFENFEKLAEICEDKNPFCFYKWKRILPLYKRN</sequence>
<protein>
    <submittedName>
        <fullName evidence="1">Uncharacterized protein</fullName>
    </submittedName>
</protein>
<dbReference type="OrthoDB" id="10367571at2759"/>
<evidence type="ECO:0000313" key="2">
    <source>
        <dbReference type="Proteomes" id="UP000016927"/>
    </source>
</evidence>
<dbReference type="VEuPathDB" id="MicrosporidiaDB:NBO_11g0044"/>
<accession>R0MQ34</accession>
<evidence type="ECO:0000313" key="1">
    <source>
        <dbReference type="EMBL" id="EOB14973.1"/>
    </source>
</evidence>
<keyword evidence="2" id="KW-1185">Reference proteome</keyword>
<dbReference type="AlphaFoldDB" id="R0MQ34"/>
<gene>
    <name evidence="1" type="ORF">NBO_11g0044</name>
</gene>
<dbReference type="HOGENOM" id="CLU_655677_0_0_1"/>
<dbReference type="Proteomes" id="UP000016927">
    <property type="component" value="Unassembled WGS sequence"/>
</dbReference>
<proteinExistence type="predicted"/>
<name>R0MQ34_NOSB1</name>
<organism evidence="1 2">
    <name type="scientific">Nosema bombycis (strain CQ1 / CVCC 102059)</name>
    <name type="common">Microsporidian parasite</name>
    <name type="synonym">Pebrine of silkworm</name>
    <dbReference type="NCBI Taxonomy" id="578461"/>
    <lineage>
        <taxon>Eukaryota</taxon>
        <taxon>Fungi</taxon>
        <taxon>Fungi incertae sedis</taxon>
        <taxon>Microsporidia</taxon>
        <taxon>Nosematidae</taxon>
        <taxon>Nosema</taxon>
    </lineage>
</organism>
<dbReference type="EMBL" id="KB908919">
    <property type="protein sequence ID" value="EOB14973.1"/>
    <property type="molecule type" value="Genomic_DNA"/>
</dbReference>
<reference evidence="1 2" key="1">
    <citation type="journal article" date="2013" name="BMC Genomics">
        <title>Comparative genomics of parasitic silkworm microsporidia reveal an association between genome expansion and host adaptation.</title>
        <authorList>
            <person name="Pan G."/>
            <person name="Xu J."/>
            <person name="Li T."/>
            <person name="Xia Q."/>
            <person name="Liu S.L."/>
            <person name="Zhang G."/>
            <person name="Li S."/>
            <person name="Li C."/>
            <person name="Liu H."/>
            <person name="Yang L."/>
            <person name="Liu T."/>
            <person name="Zhang X."/>
            <person name="Wu Z."/>
            <person name="Fan W."/>
            <person name="Dang X."/>
            <person name="Xiang H."/>
            <person name="Tao M."/>
            <person name="Li Y."/>
            <person name="Hu J."/>
            <person name="Li Z."/>
            <person name="Lin L."/>
            <person name="Luo J."/>
            <person name="Geng L."/>
            <person name="Wang L."/>
            <person name="Long M."/>
            <person name="Wan Y."/>
            <person name="He N."/>
            <person name="Zhang Z."/>
            <person name="Lu C."/>
            <person name="Keeling P.J."/>
            <person name="Wang J."/>
            <person name="Xiang Z."/>
            <person name="Zhou Z."/>
        </authorList>
    </citation>
    <scope>NUCLEOTIDE SEQUENCE [LARGE SCALE GENOMIC DNA]</scope>
    <source>
        <strain evidence="2">CQ1 / CVCC 102059</strain>
    </source>
</reference>